<dbReference type="EMBL" id="FXAH01000001">
    <property type="protein sequence ID" value="SME97318.1"/>
    <property type="molecule type" value="Genomic_DNA"/>
</dbReference>
<dbReference type="AlphaFoldDB" id="A0A1X7CJM2"/>
<dbReference type="Proteomes" id="UP000192911">
    <property type="component" value="Unassembled WGS sequence"/>
</dbReference>
<evidence type="ECO:0000313" key="2">
    <source>
        <dbReference type="Proteomes" id="UP000192911"/>
    </source>
</evidence>
<proteinExistence type="predicted"/>
<gene>
    <name evidence="1" type="ORF">SAMN06295900_101441</name>
</gene>
<accession>A0A1X7CJM2</accession>
<evidence type="ECO:0000313" key="1">
    <source>
        <dbReference type="EMBL" id="SME97318.1"/>
    </source>
</evidence>
<protein>
    <recommendedName>
        <fullName evidence="3">Zinc-binding dehydrogenase</fullName>
    </recommendedName>
</protein>
<dbReference type="STRING" id="28094.SAMN06295900_101441"/>
<keyword evidence="2" id="KW-1185">Reference proteome</keyword>
<sequence length="68" mass="7257">MLRGLLSARYKLAFAIMGTRYLSDIADLAAAGTLRPTIGLERPFADAVPTLAAAEHGLRVSGRVVLIF</sequence>
<organism evidence="1 2">
    <name type="scientific">Trinickia caryophylli</name>
    <name type="common">Paraburkholderia caryophylli</name>
    <dbReference type="NCBI Taxonomy" id="28094"/>
    <lineage>
        <taxon>Bacteria</taxon>
        <taxon>Pseudomonadati</taxon>
        <taxon>Pseudomonadota</taxon>
        <taxon>Betaproteobacteria</taxon>
        <taxon>Burkholderiales</taxon>
        <taxon>Burkholderiaceae</taxon>
        <taxon>Trinickia</taxon>
    </lineage>
</organism>
<name>A0A1X7CJM2_TRICW</name>
<reference evidence="2" key="1">
    <citation type="submission" date="2017-04" db="EMBL/GenBank/DDBJ databases">
        <authorList>
            <person name="Varghese N."/>
            <person name="Submissions S."/>
        </authorList>
    </citation>
    <scope>NUCLEOTIDE SEQUENCE [LARGE SCALE GENOMIC DNA]</scope>
    <source>
        <strain evidence="2">Ballard 720</strain>
    </source>
</reference>
<evidence type="ECO:0008006" key="3">
    <source>
        <dbReference type="Google" id="ProtNLM"/>
    </source>
</evidence>